<evidence type="ECO:0000313" key="3">
    <source>
        <dbReference type="Proteomes" id="UP000823636"/>
    </source>
</evidence>
<evidence type="ECO:0000313" key="2">
    <source>
        <dbReference type="EMBL" id="MBO8438760.1"/>
    </source>
</evidence>
<protein>
    <submittedName>
        <fullName evidence="2">Uncharacterized protein</fullName>
    </submittedName>
</protein>
<dbReference type="EMBL" id="JADIMW010000080">
    <property type="protein sequence ID" value="MBO8438760.1"/>
    <property type="molecule type" value="Genomic_DNA"/>
</dbReference>
<sequence length="49" mass="5883">MTENENTMLRKNIREKVYNKNKKIKEQKNKNARFPMPGEPVYDGSQKQK</sequence>
<name>A0A9D9E6F1_9BACT</name>
<dbReference type="AlphaFoldDB" id="A0A9D9E6F1"/>
<reference evidence="2" key="2">
    <citation type="journal article" date="2021" name="PeerJ">
        <title>Extensive microbial diversity within the chicken gut microbiome revealed by metagenomics and culture.</title>
        <authorList>
            <person name="Gilroy R."/>
            <person name="Ravi A."/>
            <person name="Getino M."/>
            <person name="Pursley I."/>
            <person name="Horton D.L."/>
            <person name="Alikhan N.F."/>
            <person name="Baker D."/>
            <person name="Gharbi K."/>
            <person name="Hall N."/>
            <person name="Watson M."/>
            <person name="Adriaenssens E.M."/>
            <person name="Foster-Nyarko E."/>
            <person name="Jarju S."/>
            <person name="Secka A."/>
            <person name="Antonio M."/>
            <person name="Oren A."/>
            <person name="Chaudhuri R.R."/>
            <person name="La Ragione R."/>
            <person name="Hildebrand F."/>
            <person name="Pallen M.J."/>
        </authorList>
    </citation>
    <scope>NUCLEOTIDE SEQUENCE</scope>
    <source>
        <strain evidence="2">G3-4614</strain>
    </source>
</reference>
<evidence type="ECO:0000256" key="1">
    <source>
        <dbReference type="SAM" id="MobiDB-lite"/>
    </source>
</evidence>
<proteinExistence type="predicted"/>
<reference evidence="2" key="1">
    <citation type="submission" date="2020-10" db="EMBL/GenBank/DDBJ databases">
        <authorList>
            <person name="Gilroy R."/>
        </authorList>
    </citation>
    <scope>NUCLEOTIDE SEQUENCE</scope>
    <source>
        <strain evidence="2">G3-4614</strain>
    </source>
</reference>
<gene>
    <name evidence="2" type="ORF">IAC54_07690</name>
</gene>
<organism evidence="2 3">
    <name type="scientific">Candidatus Caccoplasma merdipullorum</name>
    <dbReference type="NCBI Taxonomy" id="2840718"/>
    <lineage>
        <taxon>Bacteria</taxon>
        <taxon>Pseudomonadati</taxon>
        <taxon>Bacteroidota</taxon>
        <taxon>Bacteroidia</taxon>
        <taxon>Bacteroidales</taxon>
        <taxon>Bacteroidaceae</taxon>
        <taxon>Bacteroidaceae incertae sedis</taxon>
        <taxon>Candidatus Caccoplasma</taxon>
    </lineage>
</organism>
<feature type="region of interest" description="Disordered" evidence="1">
    <location>
        <begin position="21"/>
        <end position="49"/>
    </location>
</feature>
<accession>A0A9D9E6F1</accession>
<dbReference type="Proteomes" id="UP000823636">
    <property type="component" value="Unassembled WGS sequence"/>
</dbReference>
<comment type="caution">
    <text evidence="2">The sequence shown here is derived from an EMBL/GenBank/DDBJ whole genome shotgun (WGS) entry which is preliminary data.</text>
</comment>